<comment type="caution">
    <text evidence="1">The sequence shown here is derived from an EMBL/GenBank/DDBJ whole genome shotgun (WGS) entry which is preliminary data.</text>
</comment>
<organism evidence="1 2">
    <name type="scientific">Pseudoalteromonas rhizosphaerae</name>
    <dbReference type="NCBI Taxonomy" id="2518973"/>
    <lineage>
        <taxon>Bacteria</taxon>
        <taxon>Pseudomonadati</taxon>
        <taxon>Pseudomonadota</taxon>
        <taxon>Gammaproteobacteria</taxon>
        <taxon>Alteromonadales</taxon>
        <taxon>Pseudoalteromonadaceae</taxon>
        <taxon>Pseudoalteromonas</taxon>
    </lineage>
</organism>
<dbReference type="Proteomes" id="UP001620262">
    <property type="component" value="Unassembled WGS sequence"/>
</dbReference>
<keyword evidence="2" id="KW-1185">Reference proteome</keyword>
<protein>
    <recommendedName>
        <fullName evidence="3">ATP-binding protein</fullName>
    </recommendedName>
</protein>
<accession>A0ABW8KUW0</accession>
<name>A0ABW8KUW0_9GAMM</name>
<dbReference type="RefSeq" id="WP_404675048.1">
    <property type="nucleotide sequence ID" value="NZ_JBJDOT010000007.1"/>
</dbReference>
<sequence>MKNGFVGLKSLSTIKDDLQFEIKLKRKLRTPLFKSFFVTSPSEFQSDFRASRANFWFPTLEKEVIALQCQVEQSTRIINIFINLKEDIQSKILHGKYDQALKLLETLKLETGMSYWYVQCKLSVLSEKGDETQALRFYETLFKGVESELQQRDLDIAFESAVKSRTAERNNAVFEAILEGLPDTGEAAALEFLFRFNADEVRKDKYLDILKYIYPCNVIDKYFVLGRLAKLSFVRGQLDCVALKAYLKFPEILDDRNAINLRSLITGDGIILESDKAFVEISDFYLEGKYQDVIKLCEIYLLKYPCMSNIYEFYINSIINTKKNLTFESGSLLYNLITQIYMYLKERGNVSFSHLDRLFQQFQFLDCVQIIHLINIKKNICHEKFSVQNLYRYLDIETTPHNPFRYSGIAQNSLTSKFSNSNTESIINLGLPEYRKSKWIADEYFYDGIWDNALSHYDQIKDSVPIHLKDEVFAKIIFCLIKLYEGDKSVDFITESYFDDSRSLCKLPKSMIFSELEDIDNLTFGRLNLVIAYYLLIGENYTEHQSISLHLKDYLDELGVKLPSELHPKSPKTVFILDKICNMSVLEGLGIYKSVNERLLDRVKIISNLQDELKENKAWAEEQDLLLLKYTNNLCVKNLGKGRLHVDKESIFSIAKERLENRYNELMDDIKLDCDDDSYKQVELSRDKSVKIITNSKVRNLLTFFMFEVRDIYTRDPTFGLDCSLNVDIRHNHIVPVLRSVFEKNDLICKKGESDYIDNHFIEENFKTSLQKNFYIELQSCFKSFSLKVDQYLAKVKTGYMKISRDEKVDPYSLFHFRIENSDIDKLEALVRSGSTYTEIVQWIIDCLEYKAHMLMNEGKAVIINTIPLELDDFIKEIKLFSNKLGKNAYRIQDKIVIAKKELNQTLVEISQRLDFVKSAGENFYLRTPCSEAQEFVQKLYPKVKVSMDYRTTFNLMFNGESLAQFIRVFVMLFENAVKRRKVGDESEIVVACSHTKNETKLVISSDSGEIDNDKLSLLNKEVNNIDYLDKANRENNSGFYKIKRILEKELSIENQITLSSEGSCFKVSLIFDSKSMRVENENSTD</sequence>
<gene>
    <name evidence="1" type="ORF">ACI2JU_06860</name>
</gene>
<reference evidence="1 2" key="1">
    <citation type="submission" date="2024-11" db="EMBL/GenBank/DDBJ databases">
        <title>The Natural Products Discovery Center: Release of the First 8490 Sequenced Strains for Exploring Actinobacteria Biosynthetic Diversity.</title>
        <authorList>
            <person name="Kalkreuter E."/>
            <person name="Kautsar S.A."/>
            <person name="Yang D."/>
            <person name="Bader C.D."/>
            <person name="Teijaro C.N."/>
            <person name="Fluegel L."/>
            <person name="Davis C.M."/>
            <person name="Simpson J.R."/>
            <person name="Lauterbach L."/>
            <person name="Steele A.D."/>
            <person name="Gui C."/>
            <person name="Meng S."/>
            <person name="Li G."/>
            <person name="Viehrig K."/>
            <person name="Ye F."/>
            <person name="Su P."/>
            <person name="Kiefer A.F."/>
            <person name="Nichols A."/>
            <person name="Cepeda A.J."/>
            <person name="Yan W."/>
            <person name="Fan B."/>
            <person name="Jiang Y."/>
            <person name="Adhikari A."/>
            <person name="Zheng C.-J."/>
            <person name="Schuster L."/>
            <person name="Cowan T.M."/>
            <person name="Smanski M.J."/>
            <person name="Chevrette M.G."/>
            <person name="De Carvalho L.P.S."/>
            <person name="Shen B."/>
        </authorList>
    </citation>
    <scope>NUCLEOTIDE SEQUENCE [LARGE SCALE GENOMIC DNA]</scope>
    <source>
        <strain evidence="1 2">NPDC078403</strain>
    </source>
</reference>
<dbReference type="EMBL" id="JBJDOT010000007">
    <property type="protein sequence ID" value="MFK3863597.1"/>
    <property type="molecule type" value="Genomic_DNA"/>
</dbReference>
<proteinExistence type="predicted"/>
<evidence type="ECO:0000313" key="2">
    <source>
        <dbReference type="Proteomes" id="UP001620262"/>
    </source>
</evidence>
<evidence type="ECO:0008006" key="3">
    <source>
        <dbReference type="Google" id="ProtNLM"/>
    </source>
</evidence>
<evidence type="ECO:0000313" key="1">
    <source>
        <dbReference type="EMBL" id="MFK3863597.1"/>
    </source>
</evidence>